<feature type="transmembrane region" description="Helical" evidence="2">
    <location>
        <begin position="35"/>
        <end position="57"/>
    </location>
</feature>
<dbReference type="Proteomes" id="UP001221142">
    <property type="component" value="Unassembled WGS sequence"/>
</dbReference>
<dbReference type="AlphaFoldDB" id="A0AAD7AZX8"/>
<feature type="signal peptide" evidence="3">
    <location>
        <begin position="1"/>
        <end position="15"/>
    </location>
</feature>
<gene>
    <name evidence="4" type="ORF">FB45DRAFT_1144249</name>
</gene>
<evidence type="ECO:0000256" key="1">
    <source>
        <dbReference type="SAM" id="MobiDB-lite"/>
    </source>
</evidence>
<sequence length="165" mass="17236">MLPIALWLFSSLVTAQQIDPNTGRVLYEPGPHVEAIAGGVVGGVLVLALIALAVWWFRRRSPLRSERALPHPVATPFHVSAATLPSAIALQRAMLEKWDHGPLSSPSGALRGADAEEHINIGAQDSSRTGTTGVPTSGSGGSESGALRSATDLPPEYPTSRSGTD</sequence>
<proteinExistence type="predicted"/>
<keyword evidence="3" id="KW-0732">Signal</keyword>
<comment type="caution">
    <text evidence="4">The sequence shown here is derived from an EMBL/GenBank/DDBJ whole genome shotgun (WGS) entry which is preliminary data.</text>
</comment>
<name>A0AAD7AZX8_9AGAR</name>
<keyword evidence="5" id="KW-1185">Reference proteome</keyword>
<evidence type="ECO:0000313" key="5">
    <source>
        <dbReference type="Proteomes" id="UP001221142"/>
    </source>
</evidence>
<keyword evidence="2" id="KW-0812">Transmembrane</keyword>
<feature type="compositionally biased region" description="Low complexity" evidence="1">
    <location>
        <begin position="126"/>
        <end position="137"/>
    </location>
</feature>
<protein>
    <submittedName>
        <fullName evidence="4">Uncharacterized protein</fullName>
    </submittedName>
</protein>
<keyword evidence="2" id="KW-1133">Transmembrane helix</keyword>
<organism evidence="4 5">
    <name type="scientific">Roridomyces roridus</name>
    <dbReference type="NCBI Taxonomy" id="1738132"/>
    <lineage>
        <taxon>Eukaryota</taxon>
        <taxon>Fungi</taxon>
        <taxon>Dikarya</taxon>
        <taxon>Basidiomycota</taxon>
        <taxon>Agaricomycotina</taxon>
        <taxon>Agaricomycetes</taxon>
        <taxon>Agaricomycetidae</taxon>
        <taxon>Agaricales</taxon>
        <taxon>Marasmiineae</taxon>
        <taxon>Mycenaceae</taxon>
        <taxon>Roridomyces</taxon>
    </lineage>
</organism>
<accession>A0AAD7AZX8</accession>
<evidence type="ECO:0000256" key="2">
    <source>
        <dbReference type="SAM" id="Phobius"/>
    </source>
</evidence>
<dbReference type="EMBL" id="JARKIF010000074">
    <property type="protein sequence ID" value="KAJ7605476.1"/>
    <property type="molecule type" value="Genomic_DNA"/>
</dbReference>
<feature type="region of interest" description="Disordered" evidence="1">
    <location>
        <begin position="117"/>
        <end position="165"/>
    </location>
</feature>
<evidence type="ECO:0000313" key="4">
    <source>
        <dbReference type="EMBL" id="KAJ7605476.1"/>
    </source>
</evidence>
<reference evidence="4" key="1">
    <citation type="submission" date="2023-03" db="EMBL/GenBank/DDBJ databases">
        <title>Massive genome expansion in bonnet fungi (Mycena s.s.) driven by repeated elements and novel gene families across ecological guilds.</title>
        <authorList>
            <consortium name="Lawrence Berkeley National Laboratory"/>
            <person name="Harder C.B."/>
            <person name="Miyauchi S."/>
            <person name="Viragh M."/>
            <person name="Kuo A."/>
            <person name="Thoen E."/>
            <person name="Andreopoulos B."/>
            <person name="Lu D."/>
            <person name="Skrede I."/>
            <person name="Drula E."/>
            <person name="Henrissat B."/>
            <person name="Morin E."/>
            <person name="Kohler A."/>
            <person name="Barry K."/>
            <person name="LaButti K."/>
            <person name="Morin E."/>
            <person name="Salamov A."/>
            <person name="Lipzen A."/>
            <person name="Mereny Z."/>
            <person name="Hegedus B."/>
            <person name="Baldrian P."/>
            <person name="Stursova M."/>
            <person name="Weitz H."/>
            <person name="Taylor A."/>
            <person name="Grigoriev I.V."/>
            <person name="Nagy L.G."/>
            <person name="Martin F."/>
            <person name="Kauserud H."/>
        </authorList>
    </citation>
    <scope>NUCLEOTIDE SEQUENCE</scope>
    <source>
        <strain evidence="4">9284</strain>
    </source>
</reference>
<evidence type="ECO:0000256" key="3">
    <source>
        <dbReference type="SAM" id="SignalP"/>
    </source>
</evidence>
<feature type="chain" id="PRO_5042279162" evidence="3">
    <location>
        <begin position="16"/>
        <end position="165"/>
    </location>
</feature>
<keyword evidence="2" id="KW-0472">Membrane</keyword>